<evidence type="ECO:0000313" key="2">
    <source>
        <dbReference type="EMBL" id="MBE1496264.1"/>
    </source>
</evidence>
<gene>
    <name evidence="2" type="ORF">H4696_003364</name>
</gene>
<dbReference type="RefSeq" id="WP_086858393.1">
    <property type="nucleotide sequence ID" value="NZ_JADBEG010000001.1"/>
</dbReference>
<dbReference type="Proteomes" id="UP000631670">
    <property type="component" value="Unassembled WGS sequence"/>
</dbReference>
<dbReference type="EMBL" id="JADBEG010000001">
    <property type="protein sequence ID" value="MBE1496264.1"/>
    <property type="molecule type" value="Genomic_DNA"/>
</dbReference>
<protein>
    <recommendedName>
        <fullName evidence="4">ABC-2 type transport system permease protein</fullName>
    </recommendedName>
</protein>
<evidence type="ECO:0000313" key="3">
    <source>
        <dbReference type="Proteomes" id="UP000631670"/>
    </source>
</evidence>
<proteinExistence type="predicted"/>
<feature type="transmembrane region" description="Helical" evidence="1">
    <location>
        <begin position="83"/>
        <end position="102"/>
    </location>
</feature>
<feature type="transmembrane region" description="Helical" evidence="1">
    <location>
        <begin position="50"/>
        <end position="71"/>
    </location>
</feature>
<feature type="transmembrane region" description="Helical" evidence="1">
    <location>
        <begin position="155"/>
        <end position="178"/>
    </location>
</feature>
<feature type="transmembrane region" description="Helical" evidence="1">
    <location>
        <begin position="227"/>
        <end position="248"/>
    </location>
</feature>
<keyword evidence="3" id="KW-1185">Reference proteome</keyword>
<evidence type="ECO:0000256" key="1">
    <source>
        <dbReference type="SAM" id="Phobius"/>
    </source>
</evidence>
<reference evidence="2 3" key="1">
    <citation type="submission" date="2020-10" db="EMBL/GenBank/DDBJ databases">
        <title>Sequencing the genomes of 1000 actinobacteria strains.</title>
        <authorList>
            <person name="Klenk H.-P."/>
        </authorList>
    </citation>
    <scope>NUCLEOTIDE SEQUENCE [LARGE SCALE GENOMIC DNA]</scope>
    <source>
        <strain evidence="2 3">DSM 44653</strain>
    </source>
</reference>
<feature type="transmembrane region" description="Helical" evidence="1">
    <location>
        <begin position="123"/>
        <end position="149"/>
    </location>
</feature>
<keyword evidence="1" id="KW-1133">Transmembrane helix</keyword>
<accession>A0ABR9HZA0</accession>
<keyword evidence="1" id="KW-0812">Transmembrane</keyword>
<organism evidence="2 3">
    <name type="scientific">Amycolatopsis lexingtonensis</name>
    <dbReference type="NCBI Taxonomy" id="218822"/>
    <lineage>
        <taxon>Bacteria</taxon>
        <taxon>Bacillati</taxon>
        <taxon>Actinomycetota</taxon>
        <taxon>Actinomycetes</taxon>
        <taxon>Pseudonocardiales</taxon>
        <taxon>Pseudonocardiaceae</taxon>
        <taxon>Amycolatopsis</taxon>
    </lineage>
</organism>
<keyword evidence="1" id="KW-0472">Membrane</keyword>
<name>A0ABR9HZA0_9PSEU</name>
<sequence>MSAPAVTDAERAAAGRWLVKHGVEVPALTDLLAWRLGFRGGARPPGSWRWIVPAILVVTAANVGYLSLAFLPGVRGEELTSGAYLFFLMIVMQLSLWGPVRARDRQARALLGIRAIKRAPGPAMGGWDIAALLVTFGGAAALAVTIFVTTPFRTYAVSWLGFLALGGAVTSVILTGILRRPVIAEDETSLAVDAAVRLQDFLIAMPAVYAVPMLFDPIIDNAQPPGYIPWLIGYAALAVATQAVAGFVNWRRRRAILVAVG</sequence>
<comment type="caution">
    <text evidence="2">The sequence shown here is derived from an EMBL/GenBank/DDBJ whole genome shotgun (WGS) entry which is preliminary data.</text>
</comment>
<evidence type="ECO:0008006" key="4">
    <source>
        <dbReference type="Google" id="ProtNLM"/>
    </source>
</evidence>